<keyword evidence="1" id="KW-0812">Transmembrane</keyword>
<sequence length="178" mass="19767">MTREPITLSRSGPVLFLFLDLLLSVLCSMFSVLFSAFPLRPRRRRTIAVPSLLLILILISIPHAGYHRRLVLRARGDEQFASLRARRGSWMEVPGSTYSWRLRRANAAAVDVWTCACVVAKGSASCALARGWTYVRAAVLSVETQWGAGVGGVSPRCRATRIRCGRDLPRSTLDRRAV</sequence>
<accession>A0AAD6ZZY4</accession>
<feature type="transmembrane region" description="Helical" evidence="1">
    <location>
        <begin position="47"/>
        <end position="66"/>
    </location>
</feature>
<evidence type="ECO:0000313" key="3">
    <source>
        <dbReference type="Proteomes" id="UP001218218"/>
    </source>
</evidence>
<dbReference type="EMBL" id="JARIHO010000021">
    <property type="protein sequence ID" value="KAJ7346209.1"/>
    <property type="molecule type" value="Genomic_DNA"/>
</dbReference>
<proteinExistence type="predicted"/>
<organism evidence="2 3">
    <name type="scientific">Mycena albidolilacea</name>
    <dbReference type="NCBI Taxonomy" id="1033008"/>
    <lineage>
        <taxon>Eukaryota</taxon>
        <taxon>Fungi</taxon>
        <taxon>Dikarya</taxon>
        <taxon>Basidiomycota</taxon>
        <taxon>Agaricomycotina</taxon>
        <taxon>Agaricomycetes</taxon>
        <taxon>Agaricomycetidae</taxon>
        <taxon>Agaricales</taxon>
        <taxon>Marasmiineae</taxon>
        <taxon>Mycenaceae</taxon>
        <taxon>Mycena</taxon>
    </lineage>
</organism>
<keyword evidence="3" id="KW-1185">Reference proteome</keyword>
<dbReference type="AlphaFoldDB" id="A0AAD6ZZY4"/>
<name>A0AAD6ZZY4_9AGAR</name>
<comment type="caution">
    <text evidence="2">The sequence shown here is derived from an EMBL/GenBank/DDBJ whole genome shotgun (WGS) entry which is preliminary data.</text>
</comment>
<keyword evidence="1" id="KW-0472">Membrane</keyword>
<evidence type="ECO:0000256" key="1">
    <source>
        <dbReference type="SAM" id="Phobius"/>
    </source>
</evidence>
<keyword evidence="1" id="KW-1133">Transmembrane helix</keyword>
<reference evidence="2" key="1">
    <citation type="submission" date="2023-03" db="EMBL/GenBank/DDBJ databases">
        <title>Massive genome expansion in bonnet fungi (Mycena s.s.) driven by repeated elements and novel gene families across ecological guilds.</title>
        <authorList>
            <consortium name="Lawrence Berkeley National Laboratory"/>
            <person name="Harder C.B."/>
            <person name="Miyauchi S."/>
            <person name="Viragh M."/>
            <person name="Kuo A."/>
            <person name="Thoen E."/>
            <person name="Andreopoulos B."/>
            <person name="Lu D."/>
            <person name="Skrede I."/>
            <person name="Drula E."/>
            <person name="Henrissat B."/>
            <person name="Morin E."/>
            <person name="Kohler A."/>
            <person name="Barry K."/>
            <person name="LaButti K."/>
            <person name="Morin E."/>
            <person name="Salamov A."/>
            <person name="Lipzen A."/>
            <person name="Mereny Z."/>
            <person name="Hegedus B."/>
            <person name="Baldrian P."/>
            <person name="Stursova M."/>
            <person name="Weitz H."/>
            <person name="Taylor A."/>
            <person name="Grigoriev I.V."/>
            <person name="Nagy L.G."/>
            <person name="Martin F."/>
            <person name="Kauserud H."/>
        </authorList>
    </citation>
    <scope>NUCLEOTIDE SEQUENCE</scope>
    <source>
        <strain evidence="2">CBHHK002</strain>
    </source>
</reference>
<evidence type="ECO:0000313" key="2">
    <source>
        <dbReference type="EMBL" id="KAJ7346209.1"/>
    </source>
</evidence>
<dbReference type="Proteomes" id="UP001218218">
    <property type="component" value="Unassembled WGS sequence"/>
</dbReference>
<feature type="transmembrane region" description="Helical" evidence="1">
    <location>
        <begin position="12"/>
        <end position="35"/>
    </location>
</feature>
<gene>
    <name evidence="2" type="ORF">DFH08DRAFT_870735</name>
</gene>
<protein>
    <submittedName>
        <fullName evidence="2">Uncharacterized protein</fullName>
    </submittedName>
</protein>